<dbReference type="GO" id="GO:0006310">
    <property type="term" value="P:DNA recombination"/>
    <property type="evidence" value="ECO:0007669"/>
    <property type="project" value="UniProtKB-KW"/>
</dbReference>
<dbReference type="NCBIfam" id="NF033587">
    <property type="entry name" value="transpos_IS6"/>
    <property type="match status" value="1"/>
</dbReference>
<dbReference type="PANTHER" id="PTHR35528:SF3">
    <property type="entry name" value="BLL1675 PROTEIN"/>
    <property type="match status" value="1"/>
</dbReference>
<name>A0A9W4TJT8_9FLAO</name>
<evidence type="ECO:0000256" key="3">
    <source>
        <dbReference type="ARBA" id="ARBA00023172"/>
    </source>
</evidence>
<gene>
    <name evidence="5" type="ORF">TRV642_3824</name>
</gene>
<dbReference type="GO" id="GO:0032196">
    <property type="term" value="P:transposition"/>
    <property type="evidence" value="ECO:0007669"/>
    <property type="project" value="UniProtKB-KW"/>
</dbReference>
<dbReference type="PANTHER" id="PTHR35528">
    <property type="entry name" value="BLL1675 PROTEIN"/>
    <property type="match status" value="1"/>
</dbReference>
<dbReference type="InterPro" id="IPR052183">
    <property type="entry name" value="IS_Transposase"/>
</dbReference>
<dbReference type="InterPro" id="IPR047930">
    <property type="entry name" value="Transpos_IS6"/>
</dbReference>
<evidence type="ECO:0000313" key="5">
    <source>
        <dbReference type="EMBL" id="CAI2768572.1"/>
    </source>
</evidence>
<evidence type="ECO:0000313" key="6">
    <source>
        <dbReference type="Proteomes" id="UP001152749"/>
    </source>
</evidence>
<dbReference type="InterPro" id="IPR032874">
    <property type="entry name" value="DDE_dom"/>
</dbReference>
<dbReference type="Proteomes" id="UP001152749">
    <property type="component" value="Chromosome"/>
</dbReference>
<protein>
    <recommendedName>
        <fullName evidence="4">DDE domain-containing protein</fullName>
    </recommendedName>
</protein>
<dbReference type="GO" id="GO:0003677">
    <property type="term" value="F:DNA binding"/>
    <property type="evidence" value="ECO:0007669"/>
    <property type="project" value="UniProtKB-KW"/>
</dbReference>
<dbReference type="EMBL" id="OX336425">
    <property type="protein sequence ID" value="CAI2768572.1"/>
    <property type="molecule type" value="Genomic_DNA"/>
</dbReference>
<reference evidence="5" key="1">
    <citation type="submission" date="2022-09" db="EMBL/GenBank/DDBJ databases">
        <authorList>
            <person name="Duchaud E."/>
        </authorList>
    </citation>
    <scope>NUCLEOTIDE SEQUENCE</scope>
    <source>
        <strain evidence="5">TRV642</strain>
    </source>
</reference>
<evidence type="ECO:0000256" key="1">
    <source>
        <dbReference type="ARBA" id="ARBA00022578"/>
    </source>
</evidence>
<evidence type="ECO:0000259" key="4">
    <source>
        <dbReference type="Pfam" id="PF13610"/>
    </source>
</evidence>
<keyword evidence="2" id="KW-0238">DNA-binding</keyword>
<keyword evidence="1" id="KW-0815">Transposition</keyword>
<dbReference type="AlphaFoldDB" id="A0A9W4TJT8"/>
<proteinExistence type="predicted"/>
<keyword evidence="3" id="KW-0233">DNA recombination</keyword>
<evidence type="ECO:0000256" key="2">
    <source>
        <dbReference type="ARBA" id="ARBA00023125"/>
    </source>
</evidence>
<dbReference type="RefSeq" id="WP_396192302.1">
    <property type="nucleotide sequence ID" value="NZ_OX336425.1"/>
</dbReference>
<feature type="domain" description="DDE" evidence="4">
    <location>
        <begin position="4"/>
        <end position="136"/>
    </location>
</feature>
<sequence length="154" mass="17997">MGGSWRLDETYIKVKNIWCYLYRVVNKLDNTVDFLLTRKTQRMGAQSFLIKAISNNCRPRVININKSGSNTAAIKVYNKRSFSKIKIRQCKHLNNIVEQDHRFIKWRIQNGLGFKSFESARRTLSGIEVVHILRKNQMVRPGITMFKSFCKLAV</sequence>
<accession>A0A9W4TJT8</accession>
<organism evidence="5 6">
    <name type="scientific">Flavobacterium collinsii</name>
    <dbReference type="NCBI Taxonomy" id="1114861"/>
    <lineage>
        <taxon>Bacteria</taxon>
        <taxon>Pseudomonadati</taxon>
        <taxon>Bacteroidota</taxon>
        <taxon>Flavobacteriia</taxon>
        <taxon>Flavobacteriales</taxon>
        <taxon>Flavobacteriaceae</taxon>
        <taxon>Flavobacterium</taxon>
    </lineage>
</organism>
<dbReference type="Pfam" id="PF13610">
    <property type="entry name" value="DDE_Tnp_IS240"/>
    <property type="match status" value="1"/>
</dbReference>
<dbReference type="KEGG" id="fcs:TRV642_3824"/>